<feature type="chain" id="PRO_5047102579" evidence="4">
    <location>
        <begin position="33"/>
        <end position="102"/>
    </location>
</feature>
<keyword evidence="4" id="KW-0732">Signal</keyword>
<dbReference type="EMBL" id="JAHUTJ010067424">
    <property type="protein sequence ID" value="MED6291077.1"/>
    <property type="molecule type" value="Genomic_DNA"/>
</dbReference>
<evidence type="ECO:0000256" key="1">
    <source>
        <dbReference type="ARBA" id="ARBA00004496"/>
    </source>
</evidence>
<dbReference type="Proteomes" id="UP001352852">
    <property type="component" value="Unassembled WGS sequence"/>
</dbReference>
<accession>A0ABU7EV58</accession>
<keyword evidence="3" id="KW-0677">Repeat</keyword>
<evidence type="ECO:0000313" key="5">
    <source>
        <dbReference type="EMBL" id="MED6291077.1"/>
    </source>
</evidence>
<dbReference type="PANTHER" id="PTHR22998">
    <property type="entry name" value="SARM1"/>
    <property type="match status" value="1"/>
</dbReference>
<name>A0ABU7EV58_9TELE</name>
<comment type="caution">
    <text evidence="5">The sequence shown here is derived from an EMBL/GenBank/DDBJ whole genome shotgun (WGS) entry which is preliminary data.</text>
</comment>
<organism evidence="5 6">
    <name type="scientific">Characodon lateralis</name>
    <dbReference type="NCBI Taxonomy" id="208331"/>
    <lineage>
        <taxon>Eukaryota</taxon>
        <taxon>Metazoa</taxon>
        <taxon>Chordata</taxon>
        <taxon>Craniata</taxon>
        <taxon>Vertebrata</taxon>
        <taxon>Euteleostomi</taxon>
        <taxon>Actinopterygii</taxon>
        <taxon>Neopterygii</taxon>
        <taxon>Teleostei</taxon>
        <taxon>Neoteleostei</taxon>
        <taxon>Acanthomorphata</taxon>
        <taxon>Ovalentaria</taxon>
        <taxon>Atherinomorphae</taxon>
        <taxon>Cyprinodontiformes</taxon>
        <taxon>Goodeidae</taxon>
        <taxon>Characodon</taxon>
    </lineage>
</organism>
<evidence type="ECO:0000313" key="6">
    <source>
        <dbReference type="Proteomes" id="UP001352852"/>
    </source>
</evidence>
<reference evidence="5 6" key="1">
    <citation type="submission" date="2021-06" db="EMBL/GenBank/DDBJ databases">
        <authorList>
            <person name="Palmer J.M."/>
        </authorList>
    </citation>
    <scope>NUCLEOTIDE SEQUENCE [LARGE SCALE GENOMIC DNA]</scope>
    <source>
        <strain evidence="5 6">CL_MEX2019</strain>
        <tissue evidence="5">Muscle</tissue>
    </source>
</reference>
<keyword evidence="2" id="KW-0963">Cytoplasm</keyword>
<evidence type="ECO:0000256" key="2">
    <source>
        <dbReference type="ARBA" id="ARBA00022490"/>
    </source>
</evidence>
<dbReference type="PANTHER" id="PTHR22998:SF1">
    <property type="entry name" value="NAD(+) HYDROLASE SARM1"/>
    <property type="match status" value="1"/>
</dbReference>
<feature type="signal peptide" evidence="4">
    <location>
        <begin position="1"/>
        <end position="32"/>
    </location>
</feature>
<sequence>MLYMQVFLYAFSCSNVMFRVLLILQEIVTALAGKKNIVPVTDNFMWPDPTSLPEDMRPILNFNGIKWSHEYQEATIEKIVRFLKGRHDTTDAPDESKEQKKK</sequence>
<proteinExistence type="predicted"/>
<evidence type="ECO:0000256" key="3">
    <source>
        <dbReference type="ARBA" id="ARBA00022737"/>
    </source>
</evidence>
<keyword evidence="6" id="KW-1185">Reference proteome</keyword>
<dbReference type="InterPro" id="IPR039184">
    <property type="entry name" value="SARM1"/>
</dbReference>
<gene>
    <name evidence="5" type="primary">SARM1</name>
    <name evidence="5" type="ORF">CHARACLAT_019942</name>
</gene>
<evidence type="ECO:0000256" key="4">
    <source>
        <dbReference type="SAM" id="SignalP"/>
    </source>
</evidence>
<protein>
    <submittedName>
        <fullName evidence="5">Sterile alpha and TIR motif-containing protein 1</fullName>
    </submittedName>
</protein>
<comment type="subcellular location">
    <subcellularLocation>
        <location evidence="1">Cytoplasm</location>
    </subcellularLocation>
</comment>